<keyword evidence="3" id="KW-1185">Reference proteome</keyword>
<dbReference type="AlphaFoldDB" id="A0A364XU42"/>
<dbReference type="EMBL" id="QMFY01000026">
    <property type="protein sequence ID" value="RAV97834.1"/>
    <property type="molecule type" value="Genomic_DNA"/>
</dbReference>
<dbReference type="Proteomes" id="UP000251889">
    <property type="component" value="Unassembled WGS sequence"/>
</dbReference>
<dbReference type="PANTHER" id="PTHR21666">
    <property type="entry name" value="PEPTIDASE-RELATED"/>
    <property type="match status" value="1"/>
</dbReference>
<organism evidence="2 3">
    <name type="scientific">Pseudochryseolinea flava</name>
    <dbReference type="NCBI Taxonomy" id="2059302"/>
    <lineage>
        <taxon>Bacteria</taxon>
        <taxon>Pseudomonadati</taxon>
        <taxon>Bacteroidota</taxon>
        <taxon>Cytophagia</taxon>
        <taxon>Cytophagales</taxon>
        <taxon>Fulvivirgaceae</taxon>
        <taxon>Pseudochryseolinea</taxon>
    </lineage>
</organism>
<accession>A0A364XU42</accession>
<proteinExistence type="predicted"/>
<dbReference type="SUPFAM" id="SSF51261">
    <property type="entry name" value="Duplicated hybrid motif"/>
    <property type="match status" value="1"/>
</dbReference>
<protein>
    <recommendedName>
        <fullName evidence="1">M23ase beta-sheet core domain-containing protein</fullName>
    </recommendedName>
</protein>
<dbReference type="InterPro" id="IPR011055">
    <property type="entry name" value="Dup_hybrid_motif"/>
</dbReference>
<evidence type="ECO:0000313" key="3">
    <source>
        <dbReference type="Proteomes" id="UP000251889"/>
    </source>
</evidence>
<dbReference type="Pfam" id="PF01551">
    <property type="entry name" value="Peptidase_M23"/>
    <property type="match status" value="1"/>
</dbReference>
<comment type="caution">
    <text evidence="2">The sequence shown here is derived from an EMBL/GenBank/DDBJ whole genome shotgun (WGS) entry which is preliminary data.</text>
</comment>
<evidence type="ECO:0000259" key="1">
    <source>
        <dbReference type="Pfam" id="PF01551"/>
    </source>
</evidence>
<dbReference type="Gene3D" id="2.70.70.10">
    <property type="entry name" value="Glucose Permease (Domain IIA)"/>
    <property type="match status" value="1"/>
</dbReference>
<feature type="domain" description="M23ase beta-sheet core" evidence="1">
    <location>
        <begin position="74"/>
        <end position="140"/>
    </location>
</feature>
<sequence>MCYPPILKMRNCWNLRSSKIVLIFFFTINALYAQSQFSKPEITFAPAEKYIYPINPGQPGSLAGTMGELRSTHFHSGIDIRTNNMIGFPVRASKSGYISRVTVGPSGYGNIIYLTHPDGNTTLYAHLDKFKGAVAKHILQEQYNAKKFDVDLFFTENQFRVNQGDTIALSGNSGSSSGPHLHFDIRDANNYALDPLKVADFPEVAETLPPAPEKIAVRTLDKNARINDRFGRFEFYAATRVGNNYSIASPIMASGVIGIEIIAKDRLAAKSPFYGGVNYIEMRVDSQLVFSQAIEKIDITETRAIYTLMDFKTFRNKGTRFYKLYIDDGNALKFYDKSPGSGKITVNKKKVSTVQITMKDSYGNSSMVTFQITPMEPVKEVKTLEPLTVPITYDITENVMTIAAKPCTAADTKAKIYVKGNVIEVLPDYGNFNRSVYLVDLRQTIPDSVVVCDNRIVPNINVSIPSGTAYKYYGDRMNIEFPAEALYDTLFLNTKYTMMKDSGEVYTIGDRTVPLKSSVQVSLLPARKINWTTSHAVYRQAGKGYTFVGGKLTNGRINFTTKEFGSFIVLVDRIAPSIKMVTVNSSAVRFKIRDELSGIDTFEASINGEWLLMHYDSKTATIWSELLNKNVPLKGNFELKVTDRAGNTSTFSKRIL</sequence>
<reference evidence="2 3" key="1">
    <citation type="submission" date="2018-06" db="EMBL/GenBank/DDBJ databases">
        <title>Chryseolinea flavus sp. nov., a member of the phylum Bacteroidetes isolated from soil.</title>
        <authorList>
            <person name="Li Y."/>
            <person name="Wang J."/>
        </authorList>
    </citation>
    <scope>NUCLEOTIDE SEQUENCE [LARGE SCALE GENOMIC DNA]</scope>
    <source>
        <strain evidence="2 3">SDU1-6</strain>
    </source>
</reference>
<dbReference type="CDD" id="cd12797">
    <property type="entry name" value="M23_peptidase"/>
    <property type="match status" value="1"/>
</dbReference>
<dbReference type="OrthoDB" id="9810477at2"/>
<dbReference type="PANTHER" id="PTHR21666:SF285">
    <property type="entry name" value="M23 FAMILY METALLOPEPTIDASE"/>
    <property type="match status" value="1"/>
</dbReference>
<dbReference type="GO" id="GO:0004222">
    <property type="term" value="F:metalloendopeptidase activity"/>
    <property type="evidence" value="ECO:0007669"/>
    <property type="project" value="TreeGrafter"/>
</dbReference>
<name>A0A364XU42_9BACT</name>
<dbReference type="InterPro" id="IPR016047">
    <property type="entry name" value="M23ase_b-sheet_dom"/>
</dbReference>
<dbReference type="InterPro" id="IPR050570">
    <property type="entry name" value="Cell_wall_metabolism_enzyme"/>
</dbReference>
<evidence type="ECO:0000313" key="2">
    <source>
        <dbReference type="EMBL" id="RAV97834.1"/>
    </source>
</evidence>
<gene>
    <name evidence="2" type="ORF">DQQ10_26570</name>
</gene>